<evidence type="ECO:0000256" key="7">
    <source>
        <dbReference type="ARBA" id="ARBA00023136"/>
    </source>
</evidence>
<comment type="similarity">
    <text evidence="2">Belongs to the V-ATPase proteolipid subunit family.</text>
</comment>
<accession>X0T482</accession>
<dbReference type="AlphaFoldDB" id="X0T482"/>
<keyword evidence="7 8" id="KW-0472">Membrane</keyword>
<dbReference type="InterPro" id="IPR035921">
    <property type="entry name" value="F/V-ATP_Csub_sf"/>
</dbReference>
<keyword evidence="6" id="KW-0406">Ion transport</keyword>
<evidence type="ECO:0000256" key="2">
    <source>
        <dbReference type="ARBA" id="ARBA00007296"/>
    </source>
</evidence>
<feature type="domain" description="V-ATPase proteolipid subunit C-like" evidence="9">
    <location>
        <begin position="56"/>
        <end position="115"/>
    </location>
</feature>
<dbReference type="Gene3D" id="1.20.120.610">
    <property type="entry name" value="lithium bound rotor ring of v- atpase"/>
    <property type="match status" value="1"/>
</dbReference>
<name>X0T482_9ZZZZ</name>
<dbReference type="InterPro" id="IPR002379">
    <property type="entry name" value="ATPase_proteolipid_c-like_dom"/>
</dbReference>
<protein>
    <recommendedName>
        <fullName evidence="9">V-ATPase proteolipid subunit C-like domain-containing protein</fullName>
    </recommendedName>
</protein>
<keyword evidence="5 8" id="KW-1133">Transmembrane helix</keyword>
<evidence type="ECO:0000256" key="6">
    <source>
        <dbReference type="ARBA" id="ARBA00023065"/>
    </source>
</evidence>
<evidence type="ECO:0000256" key="1">
    <source>
        <dbReference type="ARBA" id="ARBA00004141"/>
    </source>
</evidence>
<feature type="transmembrane region" description="Helical" evidence="8">
    <location>
        <begin position="51"/>
        <end position="83"/>
    </location>
</feature>
<proteinExistence type="inferred from homology"/>
<gene>
    <name evidence="10" type="ORF">S01H1_25222</name>
</gene>
<feature type="transmembrane region" description="Helical" evidence="8">
    <location>
        <begin position="95"/>
        <end position="117"/>
    </location>
</feature>
<keyword evidence="3" id="KW-0813">Transport</keyword>
<dbReference type="InterPro" id="IPR000245">
    <property type="entry name" value="ATPase_proteolipid_csu"/>
</dbReference>
<evidence type="ECO:0000256" key="4">
    <source>
        <dbReference type="ARBA" id="ARBA00022692"/>
    </source>
</evidence>
<sequence length="120" mass="12383">MKIKRKAAILAMLLTAMILFSAGLALAQEEDEEAGAEAEGTLTKEENDQNKTFIILGCVLAIGIAGISSAIGLALAGSSAVAVTAEKPELFSKCLILQVLPMTQSVYGLLTAILLMMGAG</sequence>
<dbReference type="GO" id="GO:0033179">
    <property type="term" value="C:proton-transporting V-type ATPase, V0 domain"/>
    <property type="evidence" value="ECO:0007669"/>
    <property type="project" value="InterPro"/>
</dbReference>
<evidence type="ECO:0000259" key="9">
    <source>
        <dbReference type="Pfam" id="PF00137"/>
    </source>
</evidence>
<keyword evidence="4 8" id="KW-0812">Transmembrane</keyword>
<comment type="subcellular location">
    <subcellularLocation>
        <location evidence="1">Membrane</location>
        <topology evidence="1">Multi-pass membrane protein</topology>
    </subcellularLocation>
</comment>
<evidence type="ECO:0000313" key="10">
    <source>
        <dbReference type="EMBL" id="GAF88024.1"/>
    </source>
</evidence>
<dbReference type="CDD" id="cd18179">
    <property type="entry name" value="ATP-synt_Vo_Ao_c_NTPK_rpt1"/>
    <property type="match status" value="1"/>
</dbReference>
<evidence type="ECO:0000256" key="5">
    <source>
        <dbReference type="ARBA" id="ARBA00022989"/>
    </source>
</evidence>
<comment type="caution">
    <text evidence="10">The sequence shown here is derived from an EMBL/GenBank/DDBJ whole genome shotgun (WGS) entry which is preliminary data.</text>
</comment>
<dbReference type="SUPFAM" id="SSF81333">
    <property type="entry name" value="F1F0 ATP synthase subunit C"/>
    <property type="match status" value="1"/>
</dbReference>
<feature type="non-terminal residue" evidence="10">
    <location>
        <position position="120"/>
    </location>
</feature>
<dbReference type="EMBL" id="BARS01015211">
    <property type="protein sequence ID" value="GAF88024.1"/>
    <property type="molecule type" value="Genomic_DNA"/>
</dbReference>
<dbReference type="PRINTS" id="PR00122">
    <property type="entry name" value="VACATPASE"/>
</dbReference>
<evidence type="ECO:0000256" key="8">
    <source>
        <dbReference type="SAM" id="Phobius"/>
    </source>
</evidence>
<dbReference type="GO" id="GO:0046961">
    <property type="term" value="F:proton-transporting ATPase activity, rotational mechanism"/>
    <property type="evidence" value="ECO:0007669"/>
    <property type="project" value="InterPro"/>
</dbReference>
<reference evidence="10" key="1">
    <citation type="journal article" date="2014" name="Front. Microbiol.">
        <title>High frequency of phylogenetically diverse reductive dehalogenase-homologous genes in deep subseafloor sedimentary metagenomes.</title>
        <authorList>
            <person name="Kawai M."/>
            <person name="Futagami T."/>
            <person name="Toyoda A."/>
            <person name="Takaki Y."/>
            <person name="Nishi S."/>
            <person name="Hori S."/>
            <person name="Arai W."/>
            <person name="Tsubouchi T."/>
            <person name="Morono Y."/>
            <person name="Uchiyama I."/>
            <person name="Ito T."/>
            <person name="Fujiyama A."/>
            <person name="Inagaki F."/>
            <person name="Takami H."/>
        </authorList>
    </citation>
    <scope>NUCLEOTIDE SEQUENCE</scope>
    <source>
        <strain evidence="10">Expedition CK06-06</strain>
    </source>
</reference>
<dbReference type="Pfam" id="PF00137">
    <property type="entry name" value="ATP-synt_C"/>
    <property type="match status" value="1"/>
</dbReference>
<organism evidence="10">
    <name type="scientific">marine sediment metagenome</name>
    <dbReference type="NCBI Taxonomy" id="412755"/>
    <lineage>
        <taxon>unclassified sequences</taxon>
        <taxon>metagenomes</taxon>
        <taxon>ecological metagenomes</taxon>
    </lineage>
</organism>
<evidence type="ECO:0000256" key="3">
    <source>
        <dbReference type="ARBA" id="ARBA00022448"/>
    </source>
</evidence>